<evidence type="ECO:0000256" key="4">
    <source>
        <dbReference type="ARBA" id="ARBA00022475"/>
    </source>
</evidence>
<keyword evidence="8" id="KW-0564">Palmitate</keyword>
<dbReference type="InterPro" id="IPR000297">
    <property type="entry name" value="PPIase_PpiC"/>
</dbReference>
<dbReference type="SUPFAM" id="SSF54534">
    <property type="entry name" value="FKBP-like"/>
    <property type="match status" value="1"/>
</dbReference>
<dbReference type="AlphaFoldDB" id="D9TPJ5"/>
<comment type="subcellular location">
    <subcellularLocation>
        <location evidence="2">Cell membrane</location>
        <topology evidence="2">Lipid-anchor</topology>
    </subcellularLocation>
</comment>
<dbReference type="GO" id="GO:0006457">
    <property type="term" value="P:protein folding"/>
    <property type="evidence" value="ECO:0007669"/>
    <property type="project" value="UniProtKB-UniRule"/>
</dbReference>
<evidence type="ECO:0000256" key="3">
    <source>
        <dbReference type="ARBA" id="ARBA00006071"/>
    </source>
</evidence>
<dbReference type="Pfam" id="PF13623">
    <property type="entry name" value="SurA_N_2"/>
    <property type="match status" value="1"/>
</dbReference>
<dbReference type="HAMAP" id="MF_01145">
    <property type="entry name" value="Foldase_PrsA"/>
    <property type="match status" value="1"/>
</dbReference>
<dbReference type="InterPro" id="IPR050245">
    <property type="entry name" value="PrsA_foldase"/>
</dbReference>
<dbReference type="EMBL" id="CP002171">
    <property type="protein sequence ID" value="ADL67777.1"/>
    <property type="molecule type" value="Genomic_DNA"/>
</dbReference>
<dbReference type="PANTHER" id="PTHR47245:SF1">
    <property type="entry name" value="FOLDASE PROTEIN PRSA"/>
    <property type="match status" value="1"/>
</dbReference>
<evidence type="ECO:0000259" key="12">
    <source>
        <dbReference type="PROSITE" id="PS50198"/>
    </source>
</evidence>
<accession>D9TPJ5</accession>
<keyword evidence="9 11" id="KW-0413">Isomerase</keyword>
<dbReference type="GO" id="GO:0005886">
    <property type="term" value="C:plasma membrane"/>
    <property type="evidence" value="ECO:0007669"/>
    <property type="project" value="UniProtKB-SubCell"/>
</dbReference>
<dbReference type="STRING" id="580327.Tthe_0202"/>
<evidence type="ECO:0000256" key="2">
    <source>
        <dbReference type="ARBA" id="ARBA00004193"/>
    </source>
</evidence>
<evidence type="ECO:0000313" key="13">
    <source>
        <dbReference type="EMBL" id="ADL67777.1"/>
    </source>
</evidence>
<evidence type="ECO:0000256" key="7">
    <source>
        <dbReference type="ARBA" id="ARBA00023136"/>
    </source>
</evidence>
<protein>
    <recommendedName>
        <fullName evidence="11">Foldase protein PrsA</fullName>
        <ecNumber evidence="11">5.2.1.8</ecNumber>
    </recommendedName>
</protein>
<evidence type="ECO:0000256" key="10">
    <source>
        <dbReference type="ARBA" id="ARBA00023288"/>
    </source>
</evidence>
<evidence type="ECO:0000256" key="5">
    <source>
        <dbReference type="ARBA" id="ARBA00022729"/>
    </source>
</evidence>
<sequence length="323" mass="36641">MFADKLKLIYNEYINSNERMNALKLKRLGAILALTLALTTLTSCGVNKNIVAKVDGQDITLKEYQDSFNQVKAQIESDPQYTKDIWNQNYNEQKFIDVVENSVLDNLILEKLLLKEAEKEKFTATDKEITDEYNAEKATNSKVTKEMAKDNVLINKLVDSWTKNVKVTDSEAEKYYNDNKSQFEVVKASHILVSDEKTANEIYDKLQKGANFAELAKQYSIDTSTKDNGGELGEFTRGTMVTEFENAAFALKPGEISKPVKTQYGYHIIKSEGKTTKSFNDVKSSIISYLENTKKQNIFNQKSEALKKAAKIEKFPQNIKVTV</sequence>
<evidence type="ECO:0000313" key="14">
    <source>
        <dbReference type="Proteomes" id="UP000001626"/>
    </source>
</evidence>
<dbReference type="KEGG" id="ttm:Tthe_0202"/>
<dbReference type="PROSITE" id="PS01096">
    <property type="entry name" value="PPIC_PPIASE_1"/>
    <property type="match status" value="1"/>
</dbReference>
<evidence type="ECO:0000256" key="1">
    <source>
        <dbReference type="ARBA" id="ARBA00000971"/>
    </source>
</evidence>
<keyword evidence="5 11" id="KW-0732">Signal</keyword>
<keyword evidence="14" id="KW-1185">Reference proteome</keyword>
<dbReference type="Pfam" id="PF00639">
    <property type="entry name" value="Rotamase"/>
    <property type="match status" value="1"/>
</dbReference>
<dbReference type="PROSITE" id="PS50198">
    <property type="entry name" value="PPIC_PPIASE_2"/>
    <property type="match status" value="1"/>
</dbReference>
<comment type="catalytic activity">
    <reaction evidence="1 11">
        <text>[protein]-peptidylproline (omega=180) = [protein]-peptidylproline (omega=0)</text>
        <dbReference type="Rhea" id="RHEA:16237"/>
        <dbReference type="Rhea" id="RHEA-COMP:10747"/>
        <dbReference type="Rhea" id="RHEA-COMP:10748"/>
        <dbReference type="ChEBI" id="CHEBI:83833"/>
        <dbReference type="ChEBI" id="CHEBI:83834"/>
        <dbReference type="EC" id="5.2.1.8"/>
    </reaction>
</comment>
<evidence type="ECO:0000256" key="9">
    <source>
        <dbReference type="ARBA" id="ARBA00023235"/>
    </source>
</evidence>
<keyword evidence="4 11" id="KW-1003">Cell membrane</keyword>
<evidence type="ECO:0000256" key="8">
    <source>
        <dbReference type="ARBA" id="ARBA00023139"/>
    </source>
</evidence>
<dbReference type="eggNOG" id="COG0760">
    <property type="taxonomic scope" value="Bacteria"/>
</dbReference>
<dbReference type="PANTHER" id="PTHR47245">
    <property type="entry name" value="PEPTIDYLPROLYL ISOMERASE"/>
    <property type="match status" value="1"/>
</dbReference>
<organism evidence="13 14">
    <name type="scientific">Thermoanaerobacterium thermosaccharolyticum (strain ATCC 7956 / DSM 571 / NCIMB 9385 / NCA 3814 / NCTC 13789 / WDCM 00135 / 2032)</name>
    <name type="common">Clostridium thermosaccharolyticum</name>
    <dbReference type="NCBI Taxonomy" id="580327"/>
    <lineage>
        <taxon>Bacteria</taxon>
        <taxon>Bacillati</taxon>
        <taxon>Bacillota</taxon>
        <taxon>Clostridia</taxon>
        <taxon>Thermoanaerobacterales</taxon>
        <taxon>Thermoanaerobacteraceae</taxon>
        <taxon>Thermoanaerobacterium</taxon>
    </lineage>
</organism>
<reference evidence="13 14" key="1">
    <citation type="submission" date="2010-08" db="EMBL/GenBank/DDBJ databases">
        <title>Complete sequence of Thermoanaerobacterium thermosaccharolyticum DSM 571.</title>
        <authorList>
            <consortium name="US DOE Joint Genome Institute"/>
            <person name="Lucas S."/>
            <person name="Copeland A."/>
            <person name="Lapidus A."/>
            <person name="Cheng J.-F."/>
            <person name="Bruce D."/>
            <person name="Goodwin L."/>
            <person name="Pitluck S."/>
            <person name="Teshima H."/>
            <person name="Detter J.C."/>
            <person name="Han C."/>
            <person name="Tapia R."/>
            <person name="Land M."/>
            <person name="Hauser L."/>
            <person name="Chang Y.-J."/>
            <person name="Jeffries C."/>
            <person name="Kyrpides N."/>
            <person name="Ivanova N."/>
            <person name="Mikhailova N."/>
            <person name="Hemme C.L."/>
            <person name="Woyke T."/>
        </authorList>
    </citation>
    <scope>NUCLEOTIDE SEQUENCE [LARGE SCALE GENOMIC DNA]</scope>
    <source>
        <strain evidence="14">ATCC 7956 / DSM 571 / NCIMB 9385 / NCA 3814 / NCTC 13789 / WDCM 00135 / 2032</strain>
    </source>
</reference>
<keyword evidence="10" id="KW-0449">Lipoprotein</keyword>
<dbReference type="Proteomes" id="UP000001626">
    <property type="component" value="Chromosome"/>
</dbReference>
<dbReference type="SUPFAM" id="SSF109998">
    <property type="entry name" value="Triger factor/SurA peptide-binding domain-like"/>
    <property type="match status" value="1"/>
</dbReference>
<dbReference type="InterPro" id="IPR023058">
    <property type="entry name" value="PPIase_PpiC_CS"/>
</dbReference>
<dbReference type="InterPro" id="IPR027304">
    <property type="entry name" value="Trigger_fact/SurA_dom_sf"/>
</dbReference>
<dbReference type="Gene3D" id="3.10.50.40">
    <property type="match status" value="1"/>
</dbReference>
<dbReference type="InterPro" id="IPR023059">
    <property type="entry name" value="Foldase_PrsA"/>
</dbReference>
<proteinExistence type="inferred from homology"/>
<evidence type="ECO:0000256" key="11">
    <source>
        <dbReference type="HAMAP-Rule" id="MF_01145"/>
    </source>
</evidence>
<keyword evidence="7 11" id="KW-0472">Membrane</keyword>
<dbReference type="InterPro" id="IPR046357">
    <property type="entry name" value="PPIase_dom_sf"/>
</dbReference>
<name>D9TPJ5_THETC</name>
<feature type="domain" description="PpiC" evidence="12">
    <location>
        <begin position="183"/>
        <end position="273"/>
    </location>
</feature>
<comment type="function">
    <text evidence="11">Plays a major role in protein secretion by helping the post-translocational extracellular folding of several secreted proteins.</text>
</comment>
<dbReference type="HOGENOM" id="CLU_034646_5_2_9"/>
<keyword evidence="6 11" id="KW-0697">Rotamase</keyword>
<dbReference type="GO" id="GO:0003755">
    <property type="term" value="F:peptidyl-prolyl cis-trans isomerase activity"/>
    <property type="evidence" value="ECO:0007669"/>
    <property type="project" value="UniProtKB-UniRule"/>
</dbReference>
<dbReference type="Gene3D" id="1.10.4030.10">
    <property type="entry name" value="Porin chaperone SurA, peptide-binding domain"/>
    <property type="match status" value="1"/>
</dbReference>
<comment type="similarity">
    <text evidence="3 11">Belongs to the PrsA family.</text>
</comment>
<evidence type="ECO:0000256" key="6">
    <source>
        <dbReference type="ARBA" id="ARBA00023110"/>
    </source>
</evidence>
<dbReference type="EC" id="5.2.1.8" evidence="11"/>
<gene>
    <name evidence="11" type="primary">prsA</name>
    <name evidence="13" type="ordered locus">Tthe_0202</name>
</gene>